<keyword evidence="1" id="KW-0472">Membrane</keyword>
<keyword evidence="1" id="KW-1133">Transmembrane helix</keyword>
<protein>
    <submittedName>
        <fullName evidence="2">Uncharacterized protein</fullName>
    </submittedName>
</protein>
<evidence type="ECO:0000313" key="2">
    <source>
        <dbReference type="EMBL" id="CAD8377363.1"/>
    </source>
</evidence>
<gene>
    <name evidence="2" type="ORF">MPOL1434_LOCUS9482</name>
</gene>
<evidence type="ECO:0000256" key="1">
    <source>
        <dbReference type="SAM" id="Phobius"/>
    </source>
</evidence>
<dbReference type="EMBL" id="HBEJ01016245">
    <property type="protein sequence ID" value="CAD8377363.1"/>
    <property type="molecule type" value="Transcribed_RNA"/>
</dbReference>
<feature type="transmembrane region" description="Helical" evidence="1">
    <location>
        <begin position="37"/>
        <end position="56"/>
    </location>
</feature>
<dbReference type="Pfam" id="PF15071">
    <property type="entry name" value="TMEM220"/>
    <property type="match status" value="1"/>
</dbReference>
<keyword evidence="1" id="KW-0812">Transmembrane</keyword>
<reference evidence="2" key="1">
    <citation type="submission" date="2021-01" db="EMBL/GenBank/DDBJ databases">
        <authorList>
            <person name="Corre E."/>
            <person name="Pelletier E."/>
            <person name="Niang G."/>
            <person name="Scheremetjew M."/>
            <person name="Finn R."/>
            <person name="Kale V."/>
            <person name="Holt S."/>
            <person name="Cochrane G."/>
            <person name="Meng A."/>
            <person name="Brown T."/>
            <person name="Cohen L."/>
        </authorList>
    </citation>
    <scope>NUCLEOTIDE SEQUENCE</scope>
    <source>
        <strain evidence="2">CCMP3303</strain>
    </source>
</reference>
<dbReference type="InterPro" id="IPR029377">
    <property type="entry name" value="TMEM220"/>
</dbReference>
<dbReference type="AlphaFoldDB" id="A0A7S0FS02"/>
<accession>A0A7S0FS02</accession>
<sequence length="136" mass="14749">MSILATFTTDRLSLVIAEILTLLFFASAILQLNDDDFVIWGAFYLCHTVLAGSVIFRRKCPGGAHTLLSAAIAMTVWSVAMGLISIVRITFGDAEKYNADMAREELMGAVLGTFAAGYFTTLLGKGFDKRNEEADA</sequence>
<proteinExistence type="predicted"/>
<name>A0A7S0FS02_9STRA</name>
<feature type="transmembrane region" description="Helical" evidence="1">
    <location>
        <begin position="68"/>
        <end position="91"/>
    </location>
</feature>
<feature type="transmembrane region" description="Helical" evidence="1">
    <location>
        <begin position="12"/>
        <end position="31"/>
    </location>
</feature>
<feature type="transmembrane region" description="Helical" evidence="1">
    <location>
        <begin position="106"/>
        <end position="124"/>
    </location>
</feature>
<organism evidence="2">
    <name type="scientific">Minutocellus polymorphus</name>
    <dbReference type="NCBI Taxonomy" id="265543"/>
    <lineage>
        <taxon>Eukaryota</taxon>
        <taxon>Sar</taxon>
        <taxon>Stramenopiles</taxon>
        <taxon>Ochrophyta</taxon>
        <taxon>Bacillariophyta</taxon>
        <taxon>Mediophyceae</taxon>
        <taxon>Cymatosirophycidae</taxon>
        <taxon>Cymatosirales</taxon>
        <taxon>Cymatosiraceae</taxon>
        <taxon>Minutocellus</taxon>
    </lineage>
</organism>